<dbReference type="SUPFAM" id="SSF54980">
    <property type="entry name" value="EF-G C-terminal domain-like"/>
    <property type="match status" value="2"/>
</dbReference>
<dbReference type="InterPro" id="IPR005225">
    <property type="entry name" value="Small_GTP-bd"/>
</dbReference>
<dbReference type="InterPro" id="IPR031157">
    <property type="entry name" value="G_TR_CS"/>
</dbReference>
<dbReference type="GO" id="GO:0003924">
    <property type="term" value="F:GTPase activity"/>
    <property type="evidence" value="ECO:0007669"/>
    <property type="project" value="UniProtKB-UniRule"/>
</dbReference>
<evidence type="ECO:0000313" key="9">
    <source>
        <dbReference type="EMBL" id="OGY58643.1"/>
    </source>
</evidence>
<dbReference type="Gene3D" id="3.30.70.870">
    <property type="entry name" value="Elongation Factor G (Translational Gtpase), domain 3"/>
    <property type="match status" value="1"/>
</dbReference>
<evidence type="ECO:0000256" key="3">
    <source>
        <dbReference type="ARBA" id="ARBA00022801"/>
    </source>
</evidence>
<protein>
    <recommendedName>
        <fullName evidence="7">Elongation factor 4</fullName>
        <shortName evidence="7">EF-4</shortName>
        <ecNumber evidence="7">3.6.5.n1</ecNumber>
    </recommendedName>
    <alternativeName>
        <fullName evidence="7">Ribosomal back-translocase LepA</fullName>
    </alternativeName>
</protein>
<keyword evidence="7" id="KW-1003">Cell membrane</keyword>
<dbReference type="PANTHER" id="PTHR43512">
    <property type="entry name" value="TRANSLATION FACTOR GUF1-RELATED"/>
    <property type="match status" value="1"/>
</dbReference>
<comment type="function">
    <text evidence="7">Required for accurate and efficient protein synthesis under certain stress conditions. May act as a fidelity factor of the translation reaction, by catalyzing a one-codon backward translocation of tRNAs on improperly translocated ribosomes. Back-translocation proceeds from a post-translocation (POST) complex to a pre-translocation (PRE) complex, thus giving elongation factor G a second chance to translocate the tRNAs correctly. Binds to ribosomes in a GTP-dependent manner.</text>
</comment>
<dbReference type="STRING" id="1797689.A3F24_01750"/>
<keyword evidence="4 7" id="KW-0648">Protein biosynthesis</keyword>
<keyword evidence="9" id="KW-0251">Elongation factor</keyword>
<dbReference type="FunFam" id="3.40.50.300:FF:000078">
    <property type="entry name" value="Elongation factor 4"/>
    <property type="match status" value="1"/>
</dbReference>
<comment type="caution">
    <text evidence="9">The sequence shown here is derived from an EMBL/GenBank/DDBJ whole genome shotgun (WGS) entry which is preliminary data.</text>
</comment>
<comment type="similarity">
    <text evidence="1 7">Belongs to the TRAFAC class translation factor GTPase superfamily. Classic translation factor GTPase family. LepA subfamily.</text>
</comment>
<dbReference type="InterPro" id="IPR027417">
    <property type="entry name" value="P-loop_NTPase"/>
</dbReference>
<evidence type="ECO:0000256" key="4">
    <source>
        <dbReference type="ARBA" id="ARBA00022917"/>
    </source>
</evidence>
<dbReference type="Gene3D" id="3.30.70.2570">
    <property type="entry name" value="Elongation factor 4, C-terminal domain"/>
    <property type="match status" value="1"/>
</dbReference>
<dbReference type="GO" id="GO:0005525">
    <property type="term" value="F:GTP binding"/>
    <property type="evidence" value="ECO:0007669"/>
    <property type="project" value="UniProtKB-UniRule"/>
</dbReference>
<dbReference type="Proteomes" id="UP000178515">
    <property type="component" value="Unassembled WGS sequence"/>
</dbReference>
<comment type="catalytic activity">
    <reaction evidence="7">
        <text>GTP + H2O = GDP + phosphate + H(+)</text>
        <dbReference type="Rhea" id="RHEA:19669"/>
        <dbReference type="ChEBI" id="CHEBI:15377"/>
        <dbReference type="ChEBI" id="CHEBI:15378"/>
        <dbReference type="ChEBI" id="CHEBI:37565"/>
        <dbReference type="ChEBI" id="CHEBI:43474"/>
        <dbReference type="ChEBI" id="CHEBI:58189"/>
        <dbReference type="EC" id="3.6.5.n1"/>
    </reaction>
</comment>
<dbReference type="PROSITE" id="PS51722">
    <property type="entry name" value="G_TR_2"/>
    <property type="match status" value="1"/>
</dbReference>
<evidence type="ECO:0000313" key="10">
    <source>
        <dbReference type="Proteomes" id="UP000178515"/>
    </source>
</evidence>
<dbReference type="EMBL" id="MHIX01000039">
    <property type="protein sequence ID" value="OGY58643.1"/>
    <property type="molecule type" value="Genomic_DNA"/>
</dbReference>
<evidence type="ECO:0000256" key="1">
    <source>
        <dbReference type="ARBA" id="ARBA00005454"/>
    </source>
</evidence>
<keyword evidence="3 7" id="KW-0378">Hydrolase</keyword>
<dbReference type="InterPro" id="IPR006297">
    <property type="entry name" value="EF-4"/>
</dbReference>
<dbReference type="InterPro" id="IPR000795">
    <property type="entry name" value="T_Tr_GTP-bd_dom"/>
</dbReference>
<feature type="domain" description="Tr-type G" evidence="8">
    <location>
        <begin position="2"/>
        <end position="183"/>
    </location>
</feature>
<dbReference type="SUPFAM" id="SSF50447">
    <property type="entry name" value="Translation proteins"/>
    <property type="match status" value="1"/>
</dbReference>
<dbReference type="EC" id="3.6.5.n1" evidence="7"/>
<evidence type="ECO:0000256" key="2">
    <source>
        <dbReference type="ARBA" id="ARBA00022741"/>
    </source>
</evidence>
<dbReference type="GO" id="GO:0003746">
    <property type="term" value="F:translation elongation factor activity"/>
    <property type="evidence" value="ECO:0007669"/>
    <property type="project" value="UniProtKB-UniRule"/>
</dbReference>
<comment type="subcellular location">
    <subcellularLocation>
        <location evidence="7">Cell membrane</location>
        <topology evidence="7">Peripheral membrane protein</topology>
        <orientation evidence="7">Cytoplasmic side</orientation>
    </subcellularLocation>
</comment>
<dbReference type="GO" id="GO:0005886">
    <property type="term" value="C:plasma membrane"/>
    <property type="evidence" value="ECO:0007669"/>
    <property type="project" value="UniProtKB-SubCell"/>
</dbReference>
<dbReference type="PROSITE" id="PS00301">
    <property type="entry name" value="G_TR_1"/>
    <property type="match status" value="1"/>
</dbReference>
<dbReference type="InterPro" id="IPR009000">
    <property type="entry name" value="Transl_B-barrel_sf"/>
</dbReference>
<dbReference type="NCBIfam" id="TIGR01393">
    <property type="entry name" value="lepA"/>
    <property type="match status" value="1"/>
</dbReference>
<evidence type="ECO:0000256" key="5">
    <source>
        <dbReference type="ARBA" id="ARBA00023134"/>
    </source>
</evidence>
<evidence type="ECO:0000256" key="7">
    <source>
        <dbReference type="HAMAP-Rule" id="MF_00071"/>
    </source>
</evidence>
<dbReference type="InterPro" id="IPR000640">
    <property type="entry name" value="EFG_V-like"/>
</dbReference>
<dbReference type="GO" id="GO:0043022">
    <property type="term" value="F:ribosome binding"/>
    <property type="evidence" value="ECO:0007669"/>
    <property type="project" value="UniProtKB-UniRule"/>
</dbReference>
<name>A0A1G1Z1X6_9BACT</name>
<dbReference type="Pfam" id="PF00679">
    <property type="entry name" value="EFG_C"/>
    <property type="match status" value="1"/>
</dbReference>
<sequence length="584" mass="65315">MNNIRNFCIIAHIDHGKSTLADRFLEVTGTVSKREMRAQYLDQLDLERERGITIKMAPVRMQYAFQGTDYILNLIDTPGHSDFSYEVSRALKAVEGAILLVDATQGIQAQTLSNFLLAKQAGLTIIGAINKVDLNPTGILELTEELAKLLQTDTERIHLVSGKSGVGVEELLGAVIKNVPPPTESSGQSALIFDSFYDDHKGVVAHVRVFGGSFKQHDDTRLIAQRTNFKIKEIGYFVPQLKSVSSICAGEIGYIATGLKDPSVVKIGDTIGDHALHGYREPQPVVFVAFYPEEADDYENLKSALQKLHLNDSSFVFDPDFSEVLGRGFRCGFLGRLHFEITAQRLDRDFGIKVLNSFPSVIYRAQVKRGEWFEVSNPKDFPSENIGVEEPIVKLLILTPPRFLGAILGLRDIYRLSEIQTETLASGAVLLTTNLPLSELILDFDDRLKSISEGYASFSYEILAYAPAEAVKMEVLVAEEAVPGLTRIVHRDDVERESRQMVQRLKDLLPRQQFAQAIQATALGRILARETIPAFHKDVTGYLYGGDRTRKMKLWKKQKRGKARLKARGRVTIPPEVFKELLKR</sequence>
<dbReference type="InterPro" id="IPR038363">
    <property type="entry name" value="LepA_C_sf"/>
</dbReference>
<dbReference type="Gene3D" id="3.30.70.240">
    <property type="match status" value="1"/>
</dbReference>
<dbReference type="HAMAP" id="MF_00071">
    <property type="entry name" value="LepA"/>
    <property type="match status" value="1"/>
</dbReference>
<dbReference type="NCBIfam" id="TIGR00231">
    <property type="entry name" value="small_GTP"/>
    <property type="match status" value="1"/>
</dbReference>
<feature type="binding site" evidence="7">
    <location>
        <begin position="14"/>
        <end position="19"/>
    </location>
    <ligand>
        <name>GTP</name>
        <dbReference type="ChEBI" id="CHEBI:37565"/>
    </ligand>
</feature>
<dbReference type="CDD" id="cd01890">
    <property type="entry name" value="LepA"/>
    <property type="match status" value="1"/>
</dbReference>
<dbReference type="InterPro" id="IPR013842">
    <property type="entry name" value="LepA_CTD"/>
</dbReference>
<dbReference type="PANTHER" id="PTHR43512:SF4">
    <property type="entry name" value="TRANSLATION FACTOR GUF1 HOMOLOG, CHLOROPLASTIC"/>
    <property type="match status" value="1"/>
</dbReference>
<dbReference type="PRINTS" id="PR00315">
    <property type="entry name" value="ELONGATNFCT"/>
</dbReference>
<dbReference type="Pfam" id="PF14492">
    <property type="entry name" value="EFG_III"/>
    <property type="match status" value="1"/>
</dbReference>
<dbReference type="GO" id="GO:0045727">
    <property type="term" value="P:positive regulation of translation"/>
    <property type="evidence" value="ECO:0007669"/>
    <property type="project" value="UniProtKB-UniRule"/>
</dbReference>
<dbReference type="Pfam" id="PF06421">
    <property type="entry name" value="LepA_C"/>
    <property type="match status" value="1"/>
</dbReference>
<dbReference type="AlphaFoldDB" id="A0A1G1Z1X6"/>
<evidence type="ECO:0000259" key="8">
    <source>
        <dbReference type="PROSITE" id="PS51722"/>
    </source>
</evidence>
<proteinExistence type="inferred from homology"/>
<gene>
    <name evidence="7" type="primary">lepA</name>
    <name evidence="9" type="ORF">A3F24_01750</name>
</gene>
<dbReference type="Gene3D" id="2.40.30.10">
    <property type="entry name" value="Translation factors"/>
    <property type="match status" value="1"/>
</dbReference>
<keyword evidence="6 7" id="KW-0472">Membrane</keyword>
<feature type="binding site" evidence="7">
    <location>
        <begin position="130"/>
        <end position="133"/>
    </location>
    <ligand>
        <name>GTP</name>
        <dbReference type="ChEBI" id="CHEBI:37565"/>
    </ligand>
</feature>
<dbReference type="InterPro" id="IPR035647">
    <property type="entry name" value="EFG_III/V"/>
</dbReference>
<organism evidence="9 10">
    <name type="scientific">Candidatus Colwellbacteria bacterium RIFCSPHIGHO2_12_FULL_44_17</name>
    <dbReference type="NCBI Taxonomy" id="1797689"/>
    <lineage>
        <taxon>Bacteria</taxon>
        <taxon>Candidatus Colwelliibacteriota</taxon>
    </lineage>
</organism>
<keyword evidence="2 7" id="KW-0547">Nucleotide-binding</keyword>
<accession>A0A1G1Z1X6</accession>
<dbReference type="InterPro" id="IPR041095">
    <property type="entry name" value="EFG_II"/>
</dbReference>
<dbReference type="Gene3D" id="3.40.50.300">
    <property type="entry name" value="P-loop containing nucleotide triphosphate hydrolases"/>
    <property type="match status" value="1"/>
</dbReference>
<evidence type="ECO:0000256" key="6">
    <source>
        <dbReference type="ARBA" id="ARBA00023136"/>
    </source>
</evidence>
<dbReference type="Pfam" id="PF00009">
    <property type="entry name" value="GTP_EFTU"/>
    <property type="match status" value="1"/>
</dbReference>
<reference evidence="9 10" key="1">
    <citation type="journal article" date="2016" name="Nat. Commun.">
        <title>Thousands of microbial genomes shed light on interconnected biogeochemical processes in an aquifer system.</title>
        <authorList>
            <person name="Anantharaman K."/>
            <person name="Brown C.T."/>
            <person name="Hug L.A."/>
            <person name="Sharon I."/>
            <person name="Castelle C.J."/>
            <person name="Probst A.J."/>
            <person name="Thomas B.C."/>
            <person name="Singh A."/>
            <person name="Wilkins M.J."/>
            <person name="Karaoz U."/>
            <person name="Brodie E.L."/>
            <person name="Williams K.H."/>
            <person name="Hubbard S.S."/>
            <person name="Banfield J.F."/>
        </authorList>
    </citation>
    <scope>NUCLEOTIDE SEQUENCE [LARGE SCALE GENOMIC DNA]</scope>
</reference>
<dbReference type="SUPFAM" id="SSF52540">
    <property type="entry name" value="P-loop containing nucleoside triphosphate hydrolases"/>
    <property type="match status" value="1"/>
</dbReference>
<keyword evidence="5 7" id="KW-0342">GTP-binding</keyword>